<dbReference type="InterPro" id="IPR004378">
    <property type="entry name" value="F420H2_quin_Rdtase"/>
</dbReference>
<dbReference type="Pfam" id="PF04075">
    <property type="entry name" value="F420H2_quin_red"/>
    <property type="match status" value="1"/>
</dbReference>
<gene>
    <name evidence="3" type="ORF">DKT69_22040</name>
</gene>
<evidence type="ECO:0000313" key="3">
    <source>
        <dbReference type="EMBL" id="PWR13136.1"/>
    </source>
</evidence>
<sequence>MRGFLRTAVWLYRRSGGKLGGKMFGAPVLLLTTTGRKSGRSWTVPLMYQTDGDRWVIIASNGGSARHPAWWLNLRSQPDALQIGRQTYLVTAVETAGEDRERLWQQMADMYKGYDGYARKTTRQIPVVVLQRR</sequence>
<evidence type="ECO:0000313" key="4">
    <source>
        <dbReference type="Proteomes" id="UP000246050"/>
    </source>
</evidence>
<dbReference type="Proteomes" id="UP000246050">
    <property type="component" value="Unassembled WGS sequence"/>
</dbReference>
<comment type="similarity">
    <text evidence="1">Belongs to the F420H(2)-dependent quinone reductase family.</text>
</comment>
<dbReference type="InterPro" id="IPR012349">
    <property type="entry name" value="Split_barrel_FMN-bd"/>
</dbReference>
<comment type="caution">
    <text evidence="3">The sequence shown here is derived from an EMBL/GenBank/DDBJ whole genome shotgun (WGS) entry which is preliminary data.</text>
</comment>
<dbReference type="NCBIfam" id="TIGR00026">
    <property type="entry name" value="hi_GC_TIGR00026"/>
    <property type="match status" value="1"/>
</dbReference>
<evidence type="ECO:0000256" key="1">
    <source>
        <dbReference type="ARBA" id="ARBA00008710"/>
    </source>
</evidence>
<comment type="catalytic activity">
    <reaction evidence="2">
        <text>oxidized coenzyme F420-(gamma-L-Glu)(n) + a quinol + H(+) = reduced coenzyme F420-(gamma-L-Glu)(n) + a quinone</text>
        <dbReference type="Rhea" id="RHEA:39663"/>
        <dbReference type="Rhea" id="RHEA-COMP:12939"/>
        <dbReference type="Rhea" id="RHEA-COMP:14378"/>
        <dbReference type="ChEBI" id="CHEBI:15378"/>
        <dbReference type="ChEBI" id="CHEBI:24646"/>
        <dbReference type="ChEBI" id="CHEBI:132124"/>
        <dbReference type="ChEBI" id="CHEBI:133980"/>
        <dbReference type="ChEBI" id="CHEBI:139511"/>
    </reaction>
</comment>
<accession>A0A317DHD0</accession>
<dbReference type="PANTHER" id="PTHR39428">
    <property type="entry name" value="F420H(2)-DEPENDENT QUINONE REDUCTASE RV1261C"/>
    <property type="match status" value="1"/>
</dbReference>
<organism evidence="3 4">
    <name type="scientific">Micromonospora sicca</name>
    <dbReference type="NCBI Taxonomy" id="2202420"/>
    <lineage>
        <taxon>Bacteria</taxon>
        <taxon>Bacillati</taxon>
        <taxon>Actinomycetota</taxon>
        <taxon>Actinomycetes</taxon>
        <taxon>Micromonosporales</taxon>
        <taxon>Micromonosporaceae</taxon>
        <taxon>Micromonospora</taxon>
    </lineage>
</organism>
<reference evidence="3 4" key="1">
    <citation type="submission" date="2018-05" db="EMBL/GenBank/DDBJ databases">
        <title>Micromonosporas from Atacama Desert.</title>
        <authorList>
            <person name="Carro L."/>
            <person name="Golinska P."/>
            <person name="Klenk H.-P."/>
            <person name="Goodfellow M."/>
        </authorList>
    </citation>
    <scope>NUCLEOTIDE SEQUENCE [LARGE SCALE GENOMIC DNA]</scope>
    <source>
        <strain evidence="3 4">4G51</strain>
    </source>
</reference>
<dbReference type="GO" id="GO:0016491">
    <property type="term" value="F:oxidoreductase activity"/>
    <property type="evidence" value="ECO:0007669"/>
    <property type="project" value="InterPro"/>
</dbReference>
<name>A0A317DHD0_9ACTN</name>
<dbReference type="AlphaFoldDB" id="A0A317DHD0"/>
<dbReference type="GO" id="GO:0005886">
    <property type="term" value="C:plasma membrane"/>
    <property type="evidence" value="ECO:0007669"/>
    <property type="project" value="TreeGrafter"/>
</dbReference>
<dbReference type="GO" id="GO:0070967">
    <property type="term" value="F:coenzyme F420 binding"/>
    <property type="evidence" value="ECO:0007669"/>
    <property type="project" value="TreeGrafter"/>
</dbReference>
<evidence type="ECO:0000256" key="2">
    <source>
        <dbReference type="ARBA" id="ARBA00049106"/>
    </source>
</evidence>
<proteinExistence type="inferred from homology"/>
<dbReference type="EMBL" id="QGKS01000272">
    <property type="protein sequence ID" value="PWR13136.1"/>
    <property type="molecule type" value="Genomic_DNA"/>
</dbReference>
<dbReference type="OrthoDB" id="8225825at2"/>
<dbReference type="PANTHER" id="PTHR39428:SF1">
    <property type="entry name" value="F420H(2)-DEPENDENT QUINONE REDUCTASE RV1261C"/>
    <property type="match status" value="1"/>
</dbReference>
<protein>
    <submittedName>
        <fullName evidence="3">Nitroreductase family deazaflavin-dependent oxidoreductase</fullName>
    </submittedName>
</protein>
<dbReference type="Gene3D" id="2.30.110.10">
    <property type="entry name" value="Electron Transport, Fmn-binding Protein, Chain A"/>
    <property type="match status" value="1"/>
</dbReference>